<feature type="transmembrane region" description="Helical" evidence="9">
    <location>
        <begin position="196"/>
        <end position="216"/>
    </location>
</feature>
<keyword evidence="6 9" id="KW-1133">Transmembrane helix</keyword>
<evidence type="ECO:0000256" key="6">
    <source>
        <dbReference type="ARBA" id="ARBA00022989"/>
    </source>
</evidence>
<comment type="caution">
    <text evidence="9">Lacks conserved residue(s) required for the propagation of feature annotation.</text>
</comment>
<dbReference type="NCBIfam" id="TIGR00846">
    <property type="entry name" value="caca2"/>
    <property type="match status" value="1"/>
</dbReference>
<dbReference type="Pfam" id="PF01699">
    <property type="entry name" value="Na_Ca_ex"/>
    <property type="match status" value="2"/>
</dbReference>
<feature type="transmembrane region" description="Helical" evidence="9">
    <location>
        <begin position="95"/>
        <end position="118"/>
    </location>
</feature>
<evidence type="ECO:0000256" key="5">
    <source>
        <dbReference type="ARBA" id="ARBA00022837"/>
    </source>
</evidence>
<keyword evidence="2 9" id="KW-0813">Transport</keyword>
<feature type="domain" description="Sodium/calcium exchanger membrane region" evidence="10">
    <location>
        <begin position="98"/>
        <end position="249"/>
    </location>
</feature>
<evidence type="ECO:0000256" key="2">
    <source>
        <dbReference type="ARBA" id="ARBA00022448"/>
    </source>
</evidence>
<comment type="subcellular location">
    <subcellularLocation>
        <location evidence="1">Endomembrane system</location>
        <topology evidence="1">Multi-pass membrane protein</topology>
    </subcellularLocation>
</comment>
<evidence type="ECO:0000256" key="4">
    <source>
        <dbReference type="ARBA" id="ARBA00022692"/>
    </source>
</evidence>
<feature type="transmembrane region" description="Helical" evidence="9">
    <location>
        <begin position="268"/>
        <end position="289"/>
    </location>
</feature>
<keyword evidence="9" id="KW-0050">Antiport</keyword>
<dbReference type="PANTHER" id="PTHR31503:SF22">
    <property type="entry name" value="VACUOLAR CALCIUM ION TRANSPORTER"/>
    <property type="match status" value="1"/>
</dbReference>
<dbReference type="Proteomes" id="UP001642464">
    <property type="component" value="Unassembled WGS sequence"/>
</dbReference>
<feature type="domain" description="Sodium/calcium exchanger membrane region" evidence="10">
    <location>
        <begin position="276"/>
        <end position="418"/>
    </location>
</feature>
<dbReference type="InterPro" id="IPR004837">
    <property type="entry name" value="NaCa_Exmemb"/>
</dbReference>
<dbReference type="InterPro" id="IPR044880">
    <property type="entry name" value="NCX_ion-bd_dom_sf"/>
</dbReference>
<feature type="transmembrane region" description="Helical" evidence="9">
    <location>
        <begin position="339"/>
        <end position="366"/>
    </location>
</feature>
<name>A0ABP0JA27_9DINO</name>
<evidence type="ECO:0000256" key="1">
    <source>
        <dbReference type="ARBA" id="ARBA00004127"/>
    </source>
</evidence>
<dbReference type="NCBIfam" id="TIGR00378">
    <property type="entry name" value="cax"/>
    <property type="match status" value="1"/>
</dbReference>
<sequence>RGGSSGARNGARFHVRNGAVLRRGRGRMFFKSPKSRQKTSDLTLLERREAHVSHETRSSNTCGKEMEALANIFCSKIMILLVFVPLGLFAERLEFNSAMIFTFNFLAIVPLAGILGAATESMASHTGEMIGGLLNATFGNAVEMIMCMQAVKAGLVEVVQGNLLGSVLSNLLLVLGMAIFCAGLKYNNRQFNAIGAAANMSCLVVASISICLPTLFGQIADTGDEVLMISRLCSLFLSLVYFLFLYFQLGTHAYLFVDGEDGEAEEEVHLSVAGSASLLILCTLVVAGCSENLVDSIEGVSTKFGLPKAFIGVILLPIVGNAAEHATAVTSAYRGKLDLAIGVSVGSSTQIALFVVPVAVLSGWYFGTPMSLNFRLFDMACQMLSVFLVSQVTQHGNTNWLHGAMLVTTYVLIAIMTWFIPERT</sequence>
<comment type="caution">
    <text evidence="11">The sequence shown here is derived from an EMBL/GenBank/DDBJ whole genome shotgun (WGS) entry which is preliminary data.</text>
</comment>
<dbReference type="Gene3D" id="1.20.1420.30">
    <property type="entry name" value="NCX, central ion-binding region"/>
    <property type="match status" value="1"/>
</dbReference>
<dbReference type="EMBL" id="CAXAMM010006491">
    <property type="protein sequence ID" value="CAK9011248.1"/>
    <property type="molecule type" value="Genomic_DNA"/>
</dbReference>
<dbReference type="InterPro" id="IPR004798">
    <property type="entry name" value="CAX-like"/>
</dbReference>
<protein>
    <submittedName>
        <fullName evidence="11">Vacuolar calcium ion transporter (High copy number undoes manganese protein 1) (Manganese resistance 1 protein) (Vacuolar Ca(2+)/H(+) exchanger)</fullName>
    </submittedName>
</protein>
<keyword evidence="3 9" id="KW-0109">Calcium transport</keyword>
<evidence type="ECO:0000256" key="8">
    <source>
        <dbReference type="ARBA" id="ARBA00023136"/>
    </source>
</evidence>
<gene>
    <name evidence="11" type="ORF">SCF082_LOCUS11019</name>
</gene>
<keyword evidence="12" id="KW-1185">Reference proteome</keyword>
<dbReference type="InterPro" id="IPR004713">
    <property type="entry name" value="CaH_exchang"/>
</dbReference>
<feature type="non-terminal residue" evidence="11">
    <location>
        <position position="1"/>
    </location>
</feature>
<keyword evidence="8 9" id="KW-0472">Membrane</keyword>
<comment type="similarity">
    <text evidence="9">Belongs to the Ca(2+):cation antiporter (CaCA) (TC 2.A.19) family.</text>
</comment>
<proteinExistence type="inferred from homology"/>
<accession>A0ABP0JA27</accession>
<feature type="transmembrane region" description="Helical" evidence="9">
    <location>
        <begin position="68"/>
        <end position="89"/>
    </location>
</feature>
<keyword evidence="5 9" id="KW-0106">Calcium</keyword>
<feature type="transmembrane region" description="Helical" evidence="9">
    <location>
        <begin position="401"/>
        <end position="420"/>
    </location>
</feature>
<evidence type="ECO:0000256" key="7">
    <source>
        <dbReference type="ARBA" id="ARBA00023065"/>
    </source>
</evidence>
<dbReference type="PANTHER" id="PTHR31503">
    <property type="entry name" value="VACUOLAR CALCIUM ION TRANSPORTER"/>
    <property type="match status" value="1"/>
</dbReference>
<feature type="transmembrane region" description="Helical" evidence="9">
    <location>
        <begin position="228"/>
        <end position="247"/>
    </location>
</feature>
<evidence type="ECO:0000313" key="11">
    <source>
        <dbReference type="EMBL" id="CAK9011248.1"/>
    </source>
</evidence>
<keyword evidence="4 9" id="KW-0812">Transmembrane</keyword>
<organism evidence="11 12">
    <name type="scientific">Durusdinium trenchii</name>
    <dbReference type="NCBI Taxonomy" id="1381693"/>
    <lineage>
        <taxon>Eukaryota</taxon>
        <taxon>Sar</taxon>
        <taxon>Alveolata</taxon>
        <taxon>Dinophyceae</taxon>
        <taxon>Suessiales</taxon>
        <taxon>Symbiodiniaceae</taxon>
        <taxon>Durusdinium</taxon>
    </lineage>
</organism>
<evidence type="ECO:0000313" key="12">
    <source>
        <dbReference type="Proteomes" id="UP001642464"/>
    </source>
</evidence>
<keyword evidence="7 9" id="KW-0406">Ion transport</keyword>
<feature type="transmembrane region" description="Helical" evidence="9">
    <location>
        <begin position="309"/>
        <end position="327"/>
    </location>
</feature>
<feature type="transmembrane region" description="Helical" evidence="9">
    <location>
        <begin position="163"/>
        <end position="184"/>
    </location>
</feature>
<evidence type="ECO:0000256" key="9">
    <source>
        <dbReference type="RuleBase" id="RU365028"/>
    </source>
</evidence>
<reference evidence="11 12" key="1">
    <citation type="submission" date="2024-02" db="EMBL/GenBank/DDBJ databases">
        <authorList>
            <person name="Chen Y."/>
            <person name="Shah S."/>
            <person name="Dougan E. K."/>
            <person name="Thang M."/>
            <person name="Chan C."/>
        </authorList>
    </citation>
    <scope>NUCLEOTIDE SEQUENCE [LARGE SCALE GENOMIC DNA]</scope>
</reference>
<evidence type="ECO:0000259" key="10">
    <source>
        <dbReference type="Pfam" id="PF01699"/>
    </source>
</evidence>
<evidence type="ECO:0000256" key="3">
    <source>
        <dbReference type="ARBA" id="ARBA00022568"/>
    </source>
</evidence>